<evidence type="ECO:0000313" key="1">
    <source>
        <dbReference type="EMBL" id="PKY57455.1"/>
    </source>
</evidence>
<accession>A0A2I1HF30</accession>
<name>A0A2I1HF30_9GLOM</name>
<sequence length="306" mass="35954">MKIQYSINGSGGIIQINKDCLFFSDISVKKDQRTLTKKTSCPFKRNNISCDGGSQIGRITNYQTNVISYFIGCNKYQKNERWYRFIKVKPDEINISLLQNIFAGFISEQTKTSQCNMIVLKFANLKYNRENFFKRILSEVKNNLQSLIKQVIHENDIITPRSLLSGNLIKVYFNKETLAEVHVSFNNIDKLCYLMGKVYKTLHSFGQGIIDVYHNVSNANSDLIHYIHKIAKKLIILEWFQIDVSFKHVKGEINEFEINTYDSNYHLILSLCRIFTNIFTAEEYHRLFSLLFKTIYEMQRRLKVWD</sequence>
<dbReference type="VEuPathDB" id="FungiDB:FUN_014444"/>
<dbReference type="AlphaFoldDB" id="A0A2I1HF30"/>
<dbReference type="VEuPathDB" id="FungiDB:RhiirFUN_008240"/>
<keyword evidence="2" id="KW-1185">Reference proteome</keyword>
<organism evidence="1 2">
    <name type="scientific">Rhizophagus irregularis</name>
    <dbReference type="NCBI Taxonomy" id="588596"/>
    <lineage>
        <taxon>Eukaryota</taxon>
        <taxon>Fungi</taxon>
        <taxon>Fungi incertae sedis</taxon>
        <taxon>Mucoromycota</taxon>
        <taxon>Glomeromycotina</taxon>
        <taxon>Glomeromycetes</taxon>
        <taxon>Glomerales</taxon>
        <taxon>Glomeraceae</taxon>
        <taxon>Rhizophagus</taxon>
    </lineage>
</organism>
<proteinExistence type="predicted"/>
<reference evidence="1 2" key="1">
    <citation type="submission" date="2015-10" db="EMBL/GenBank/DDBJ databases">
        <title>Genome analyses suggest a sexual origin of heterokaryosis in a supposedly ancient asexual fungus.</title>
        <authorList>
            <person name="Ropars J."/>
            <person name="Sedzielewska K."/>
            <person name="Noel J."/>
            <person name="Charron P."/>
            <person name="Farinelli L."/>
            <person name="Marton T."/>
            <person name="Kruger M."/>
            <person name="Pelin A."/>
            <person name="Brachmann A."/>
            <person name="Corradi N."/>
        </authorList>
    </citation>
    <scope>NUCLEOTIDE SEQUENCE [LARGE SCALE GENOMIC DNA]</scope>
    <source>
        <strain evidence="1 2">A4</strain>
    </source>
</reference>
<gene>
    <name evidence="1" type="ORF">RhiirA4_478531</name>
</gene>
<dbReference type="VEuPathDB" id="FungiDB:RhiirA1_462508"/>
<dbReference type="EMBL" id="LLXI01002559">
    <property type="protein sequence ID" value="PKY57455.1"/>
    <property type="molecule type" value="Genomic_DNA"/>
</dbReference>
<dbReference type="Proteomes" id="UP000234323">
    <property type="component" value="Unassembled WGS sequence"/>
</dbReference>
<comment type="caution">
    <text evidence="1">The sequence shown here is derived from an EMBL/GenBank/DDBJ whole genome shotgun (WGS) entry which is preliminary data.</text>
</comment>
<evidence type="ECO:0000313" key="2">
    <source>
        <dbReference type="Proteomes" id="UP000234323"/>
    </source>
</evidence>
<protein>
    <submittedName>
        <fullName evidence="1">Uncharacterized protein</fullName>
    </submittedName>
</protein>